<comment type="caution">
    <text evidence="1">The sequence shown here is derived from an EMBL/GenBank/DDBJ whole genome shotgun (WGS) entry which is preliminary data.</text>
</comment>
<dbReference type="AlphaFoldDB" id="A0A645G4Y7"/>
<dbReference type="EMBL" id="VSSQ01068841">
    <property type="protein sequence ID" value="MPN20980.1"/>
    <property type="molecule type" value="Genomic_DNA"/>
</dbReference>
<evidence type="ECO:0000313" key="1">
    <source>
        <dbReference type="EMBL" id="MPN20980.1"/>
    </source>
</evidence>
<name>A0A645G4Y7_9ZZZZ</name>
<sequence length="90" mass="9567">MAAKLRIRHIGSGQPRDGVAGSAFGNQVDGAPYRSSRGHAIEQCGRSFEHFDALEHLWRGAVVGSHAIETAQRHVGAAGREAANRVILAP</sequence>
<reference evidence="1" key="1">
    <citation type="submission" date="2019-08" db="EMBL/GenBank/DDBJ databases">
        <authorList>
            <person name="Kucharzyk K."/>
            <person name="Murdoch R.W."/>
            <person name="Higgins S."/>
            <person name="Loffler F."/>
        </authorList>
    </citation>
    <scope>NUCLEOTIDE SEQUENCE</scope>
</reference>
<organism evidence="1">
    <name type="scientific">bioreactor metagenome</name>
    <dbReference type="NCBI Taxonomy" id="1076179"/>
    <lineage>
        <taxon>unclassified sequences</taxon>
        <taxon>metagenomes</taxon>
        <taxon>ecological metagenomes</taxon>
    </lineage>
</organism>
<proteinExistence type="predicted"/>
<accession>A0A645G4Y7</accession>
<gene>
    <name evidence="1" type="ORF">SDC9_168359</name>
</gene>
<protein>
    <submittedName>
        <fullName evidence="1">Uncharacterized protein</fullName>
    </submittedName>
</protein>